<dbReference type="Pfam" id="PF01925">
    <property type="entry name" value="TauE"/>
    <property type="match status" value="1"/>
</dbReference>
<feature type="transmembrane region" description="Helical" evidence="5">
    <location>
        <begin position="217"/>
        <end position="238"/>
    </location>
</feature>
<evidence type="ECO:0000256" key="4">
    <source>
        <dbReference type="ARBA" id="ARBA00023136"/>
    </source>
</evidence>
<keyword evidence="3 5" id="KW-1133">Transmembrane helix</keyword>
<dbReference type="InterPro" id="IPR002781">
    <property type="entry name" value="TM_pro_TauE-like"/>
</dbReference>
<gene>
    <name evidence="6" type="ORF">Q0590_18535</name>
</gene>
<accession>A0ABT8R8J2</accession>
<feature type="transmembrane region" description="Helical" evidence="5">
    <location>
        <begin position="185"/>
        <end position="205"/>
    </location>
</feature>
<evidence type="ECO:0000256" key="1">
    <source>
        <dbReference type="ARBA" id="ARBA00004141"/>
    </source>
</evidence>
<dbReference type="InterPro" id="IPR051598">
    <property type="entry name" value="TSUP/Inactive_protease-like"/>
</dbReference>
<evidence type="ECO:0000256" key="5">
    <source>
        <dbReference type="RuleBase" id="RU363041"/>
    </source>
</evidence>
<protein>
    <recommendedName>
        <fullName evidence="5">Probable membrane transporter protein</fullName>
    </recommendedName>
</protein>
<name>A0ABT8R8J2_9BACT</name>
<proteinExistence type="inferred from homology"/>
<feature type="transmembrane region" description="Helical" evidence="5">
    <location>
        <begin position="250"/>
        <end position="268"/>
    </location>
</feature>
<dbReference type="Proteomes" id="UP001168528">
    <property type="component" value="Unassembled WGS sequence"/>
</dbReference>
<keyword evidence="2 5" id="KW-0812">Transmembrane</keyword>
<comment type="caution">
    <text evidence="6">The sequence shown here is derived from an EMBL/GenBank/DDBJ whole genome shotgun (WGS) entry which is preliminary data.</text>
</comment>
<evidence type="ECO:0000256" key="3">
    <source>
        <dbReference type="ARBA" id="ARBA00022989"/>
    </source>
</evidence>
<reference evidence="6" key="1">
    <citation type="submission" date="2023-07" db="EMBL/GenBank/DDBJ databases">
        <title>The genome sequence of Rhodocytophaga aerolata KACC 12507.</title>
        <authorList>
            <person name="Zhang X."/>
        </authorList>
    </citation>
    <scope>NUCLEOTIDE SEQUENCE</scope>
    <source>
        <strain evidence="6">KACC 12507</strain>
    </source>
</reference>
<feature type="transmembrane region" description="Helical" evidence="5">
    <location>
        <begin position="109"/>
        <end position="127"/>
    </location>
</feature>
<sequence>MEYFAFLFVAGIIGGFIGGLLGIGGGIIYIVVIPVALTGIGVPREEIVQYTIANSVFASFFSSFSANFILIKNKNFYLKEVLLMSSVGIVTSLLLLQYVVNTTWYSKETFNMVIVILLVYMLLKIIAQTTANKNGTNQEYTKVNMKLGLAGLVGGSVSALSGLGGGVVIIPILHSLFRMELKKASAISLGVIGITSFIMSIYSMLENTHTDFHYYSTGYIIFPIALSLTGGVVIASPLGVKASRNVSPQLLNYLFSLFLALIIIRKIVEITAS</sequence>
<evidence type="ECO:0000313" key="7">
    <source>
        <dbReference type="Proteomes" id="UP001168528"/>
    </source>
</evidence>
<keyword evidence="7" id="KW-1185">Reference proteome</keyword>
<feature type="transmembrane region" description="Helical" evidence="5">
    <location>
        <begin position="81"/>
        <end position="100"/>
    </location>
</feature>
<keyword evidence="5" id="KW-1003">Cell membrane</keyword>
<feature type="transmembrane region" description="Helical" evidence="5">
    <location>
        <begin position="6"/>
        <end position="35"/>
    </location>
</feature>
<keyword evidence="4 5" id="KW-0472">Membrane</keyword>
<feature type="transmembrane region" description="Helical" evidence="5">
    <location>
        <begin position="47"/>
        <end position="69"/>
    </location>
</feature>
<feature type="transmembrane region" description="Helical" evidence="5">
    <location>
        <begin position="147"/>
        <end position="173"/>
    </location>
</feature>
<dbReference type="PANTHER" id="PTHR43701">
    <property type="entry name" value="MEMBRANE TRANSPORTER PROTEIN MJ0441-RELATED"/>
    <property type="match status" value="1"/>
</dbReference>
<comment type="similarity">
    <text evidence="5">Belongs to the 4-toluene sulfonate uptake permease (TSUP) (TC 2.A.102) family.</text>
</comment>
<evidence type="ECO:0000256" key="2">
    <source>
        <dbReference type="ARBA" id="ARBA00022692"/>
    </source>
</evidence>
<organism evidence="6 7">
    <name type="scientific">Rhodocytophaga aerolata</name>
    <dbReference type="NCBI Taxonomy" id="455078"/>
    <lineage>
        <taxon>Bacteria</taxon>
        <taxon>Pseudomonadati</taxon>
        <taxon>Bacteroidota</taxon>
        <taxon>Cytophagia</taxon>
        <taxon>Cytophagales</taxon>
        <taxon>Rhodocytophagaceae</taxon>
        <taxon>Rhodocytophaga</taxon>
    </lineage>
</organism>
<evidence type="ECO:0000313" key="6">
    <source>
        <dbReference type="EMBL" id="MDO1448279.1"/>
    </source>
</evidence>
<dbReference type="EMBL" id="JAUKPO010000011">
    <property type="protein sequence ID" value="MDO1448279.1"/>
    <property type="molecule type" value="Genomic_DNA"/>
</dbReference>
<comment type="subcellular location">
    <subcellularLocation>
        <location evidence="5">Cell membrane</location>
        <topology evidence="5">Multi-pass membrane protein</topology>
    </subcellularLocation>
    <subcellularLocation>
        <location evidence="1">Membrane</location>
        <topology evidence="1">Multi-pass membrane protein</topology>
    </subcellularLocation>
</comment>
<dbReference type="RefSeq" id="WP_302039084.1">
    <property type="nucleotide sequence ID" value="NZ_JAUKPO010000011.1"/>
</dbReference>
<dbReference type="PANTHER" id="PTHR43701:SF2">
    <property type="entry name" value="MEMBRANE TRANSPORTER PROTEIN YJNA-RELATED"/>
    <property type="match status" value="1"/>
</dbReference>